<protein>
    <submittedName>
        <fullName evidence="10">Polysaccharide chain length determinant protein (PEP-CTERM system associated)</fullName>
    </submittedName>
</protein>
<evidence type="ECO:0000259" key="9">
    <source>
        <dbReference type="Pfam" id="PF02706"/>
    </source>
</evidence>
<dbReference type="RefSeq" id="WP_116235160.1">
    <property type="nucleotide sequence ID" value="NZ_QRDP01000004.1"/>
</dbReference>
<feature type="domain" description="Polysaccharide chain length determinant N-terminal" evidence="9">
    <location>
        <begin position="13"/>
        <end position="92"/>
    </location>
</feature>
<evidence type="ECO:0000256" key="5">
    <source>
        <dbReference type="ARBA" id="ARBA00023136"/>
    </source>
</evidence>
<name>A0A3D9FCY2_9SPHN</name>
<gene>
    <name evidence="10" type="ORF">DFR46_0669</name>
</gene>
<feature type="region of interest" description="Disordered" evidence="7">
    <location>
        <begin position="298"/>
        <end position="317"/>
    </location>
</feature>
<evidence type="ECO:0000256" key="6">
    <source>
        <dbReference type="SAM" id="Coils"/>
    </source>
</evidence>
<evidence type="ECO:0000313" key="11">
    <source>
        <dbReference type="Proteomes" id="UP000256310"/>
    </source>
</evidence>
<accession>A0A3D9FCY2</accession>
<evidence type="ECO:0000256" key="7">
    <source>
        <dbReference type="SAM" id="MobiDB-lite"/>
    </source>
</evidence>
<comment type="caution">
    <text evidence="10">The sequence shown here is derived from an EMBL/GenBank/DDBJ whole genome shotgun (WGS) entry which is preliminary data.</text>
</comment>
<feature type="transmembrane region" description="Helical" evidence="8">
    <location>
        <begin position="487"/>
        <end position="507"/>
    </location>
</feature>
<dbReference type="EMBL" id="QRDP01000004">
    <property type="protein sequence ID" value="RED15670.1"/>
    <property type="molecule type" value="Genomic_DNA"/>
</dbReference>
<feature type="coiled-coil region" evidence="6">
    <location>
        <begin position="173"/>
        <end position="242"/>
    </location>
</feature>
<keyword evidence="3 8" id="KW-0812">Transmembrane</keyword>
<dbReference type="PANTHER" id="PTHR32309:SF13">
    <property type="entry name" value="FERRIC ENTEROBACTIN TRANSPORT PROTEIN FEPE"/>
    <property type="match status" value="1"/>
</dbReference>
<dbReference type="Proteomes" id="UP000256310">
    <property type="component" value="Unassembled WGS sequence"/>
</dbReference>
<dbReference type="AlphaFoldDB" id="A0A3D9FCY2"/>
<keyword evidence="11" id="KW-1185">Reference proteome</keyword>
<reference evidence="10 11" key="1">
    <citation type="submission" date="2018-07" db="EMBL/GenBank/DDBJ databases">
        <title>Genomic Encyclopedia of Type Strains, Phase IV (KMG-IV): sequencing the most valuable type-strain genomes for metagenomic binning, comparative biology and taxonomic classification.</title>
        <authorList>
            <person name="Goeker M."/>
        </authorList>
    </citation>
    <scope>NUCLEOTIDE SEQUENCE [LARGE SCALE GENOMIC DNA]</scope>
    <source>
        <strain evidence="10 11">DSM 26725</strain>
    </source>
</reference>
<organism evidence="10 11">
    <name type="scientific">Parasphingopyxis lamellibrachiae</name>
    <dbReference type="NCBI Taxonomy" id="680125"/>
    <lineage>
        <taxon>Bacteria</taxon>
        <taxon>Pseudomonadati</taxon>
        <taxon>Pseudomonadota</taxon>
        <taxon>Alphaproteobacteria</taxon>
        <taxon>Sphingomonadales</taxon>
        <taxon>Sphingomonadaceae</taxon>
        <taxon>Parasphingopyxis</taxon>
    </lineage>
</organism>
<evidence type="ECO:0000256" key="4">
    <source>
        <dbReference type="ARBA" id="ARBA00022989"/>
    </source>
</evidence>
<proteinExistence type="predicted"/>
<feature type="transmembrane region" description="Helical" evidence="8">
    <location>
        <begin position="20"/>
        <end position="44"/>
    </location>
</feature>
<keyword evidence="5 8" id="KW-0472">Membrane</keyword>
<evidence type="ECO:0000256" key="1">
    <source>
        <dbReference type="ARBA" id="ARBA00004651"/>
    </source>
</evidence>
<dbReference type="Pfam" id="PF02706">
    <property type="entry name" value="Wzz"/>
    <property type="match status" value="1"/>
</dbReference>
<keyword evidence="6" id="KW-0175">Coiled coil</keyword>
<dbReference type="NCBIfam" id="TIGR03007">
    <property type="entry name" value="pepcterm_ChnLen"/>
    <property type="match status" value="1"/>
</dbReference>
<sequence>MNGIYEEIRIALHAIWQRRWLALAVAWGVAVLGWLVIALIPASYTSQARIYIQQETVLSNQVGVTDREQRAMMERIRQTLASTGNLEQVVRETDLAQQATTDAQVRSLASQLRQNITVAAQQDPNNIGRPSNVFEISASWSGPSLAQQINQKLIDVFIEESLAGTRQEATQSVAFLDRQIAERETRLQQIEERRANFENEFSGSLPGVGTISQRMDQARSEMQNIENDLAAAQSSLNIVQAQLAGTPATTSVPGTFVPGGGNARLNALQSQLADAQARGWTDQHPDVVALRSQIARARAQGGGGGGGRQVGGSTSANPLYTSLRSMLADRQATVAALTARRDQLRAGLDQIERQRRTNPGALAEQQQLDRDYLALQTQYNQLVADRERLRLRGEVVTETDSNTFRVINPPSMPSAPTAPNRPLLLILVLMAAIAAGIGAAFAQSQLKTSYPTARRLGNGTGLPVLGAISEIISPTQKEVRHQNFRRFAAGTAALFGVFVLLMVVEFVQRGLAA</sequence>
<evidence type="ECO:0000256" key="2">
    <source>
        <dbReference type="ARBA" id="ARBA00022475"/>
    </source>
</evidence>
<dbReference type="InterPro" id="IPR050445">
    <property type="entry name" value="Bact_polysacc_biosynth/exp"/>
</dbReference>
<keyword evidence="2" id="KW-1003">Cell membrane</keyword>
<dbReference type="PANTHER" id="PTHR32309">
    <property type="entry name" value="TYROSINE-PROTEIN KINASE"/>
    <property type="match status" value="1"/>
</dbReference>
<dbReference type="GO" id="GO:0005886">
    <property type="term" value="C:plasma membrane"/>
    <property type="evidence" value="ECO:0007669"/>
    <property type="project" value="UniProtKB-SubCell"/>
</dbReference>
<dbReference type="InterPro" id="IPR003856">
    <property type="entry name" value="LPS_length_determ_N"/>
</dbReference>
<feature type="transmembrane region" description="Helical" evidence="8">
    <location>
        <begin position="423"/>
        <end position="442"/>
    </location>
</feature>
<evidence type="ECO:0000256" key="3">
    <source>
        <dbReference type="ARBA" id="ARBA00022692"/>
    </source>
</evidence>
<feature type="compositionally biased region" description="Gly residues" evidence="7">
    <location>
        <begin position="300"/>
        <end position="310"/>
    </location>
</feature>
<dbReference type="InterPro" id="IPR014345">
    <property type="entry name" value="XrtA_polysacc_chain"/>
</dbReference>
<keyword evidence="4 8" id="KW-1133">Transmembrane helix</keyword>
<evidence type="ECO:0000313" key="10">
    <source>
        <dbReference type="EMBL" id="RED15670.1"/>
    </source>
</evidence>
<comment type="subcellular location">
    <subcellularLocation>
        <location evidence="1">Cell membrane</location>
        <topology evidence="1">Multi-pass membrane protein</topology>
    </subcellularLocation>
</comment>
<dbReference type="GO" id="GO:0004713">
    <property type="term" value="F:protein tyrosine kinase activity"/>
    <property type="evidence" value="ECO:0007669"/>
    <property type="project" value="TreeGrafter"/>
</dbReference>
<evidence type="ECO:0000256" key="8">
    <source>
        <dbReference type="SAM" id="Phobius"/>
    </source>
</evidence>
<dbReference type="OrthoDB" id="9795292at2"/>